<gene>
    <name evidence="2" type="ORF">Taro_012991</name>
</gene>
<feature type="non-terminal residue" evidence="2">
    <location>
        <position position="1"/>
    </location>
</feature>
<name>A0A843UAP4_COLES</name>
<keyword evidence="3" id="KW-1185">Reference proteome</keyword>
<protein>
    <submittedName>
        <fullName evidence="2">Uncharacterized protein</fullName>
    </submittedName>
</protein>
<dbReference type="AlphaFoldDB" id="A0A843UAP4"/>
<evidence type="ECO:0000313" key="3">
    <source>
        <dbReference type="Proteomes" id="UP000652761"/>
    </source>
</evidence>
<proteinExistence type="predicted"/>
<feature type="compositionally biased region" description="Basic and acidic residues" evidence="1">
    <location>
        <begin position="115"/>
        <end position="124"/>
    </location>
</feature>
<feature type="compositionally biased region" description="Basic residues" evidence="1">
    <location>
        <begin position="101"/>
        <end position="111"/>
    </location>
</feature>
<comment type="caution">
    <text evidence="2">The sequence shown here is derived from an EMBL/GenBank/DDBJ whole genome shotgun (WGS) entry which is preliminary data.</text>
</comment>
<reference evidence="2" key="1">
    <citation type="submission" date="2017-07" db="EMBL/GenBank/DDBJ databases">
        <title>Taro Niue Genome Assembly and Annotation.</title>
        <authorList>
            <person name="Atibalentja N."/>
            <person name="Keating K."/>
            <person name="Fields C.J."/>
        </authorList>
    </citation>
    <scope>NUCLEOTIDE SEQUENCE</scope>
    <source>
        <strain evidence="2">Niue_2</strain>
        <tissue evidence="2">Leaf</tissue>
    </source>
</reference>
<evidence type="ECO:0000313" key="2">
    <source>
        <dbReference type="EMBL" id="MQL80545.1"/>
    </source>
</evidence>
<dbReference type="EMBL" id="NMUH01000513">
    <property type="protein sequence ID" value="MQL80545.1"/>
    <property type="molecule type" value="Genomic_DNA"/>
</dbReference>
<sequence length="124" mass="14141">MWRSSWWLGSCGSTTRRSSSSPIRLLRPVQTVPLESTKGRSNLNPIVQGLYPWKEGQVYVLTQLECPISMQYTGSIKRSSNSGLNKGFLKNETSSTQKVTMKFKRRSKSRMGMRPSDERSNYES</sequence>
<evidence type="ECO:0000256" key="1">
    <source>
        <dbReference type="SAM" id="MobiDB-lite"/>
    </source>
</evidence>
<feature type="region of interest" description="Disordered" evidence="1">
    <location>
        <begin position="83"/>
        <end position="124"/>
    </location>
</feature>
<organism evidence="2 3">
    <name type="scientific">Colocasia esculenta</name>
    <name type="common">Wild taro</name>
    <name type="synonym">Arum esculentum</name>
    <dbReference type="NCBI Taxonomy" id="4460"/>
    <lineage>
        <taxon>Eukaryota</taxon>
        <taxon>Viridiplantae</taxon>
        <taxon>Streptophyta</taxon>
        <taxon>Embryophyta</taxon>
        <taxon>Tracheophyta</taxon>
        <taxon>Spermatophyta</taxon>
        <taxon>Magnoliopsida</taxon>
        <taxon>Liliopsida</taxon>
        <taxon>Araceae</taxon>
        <taxon>Aroideae</taxon>
        <taxon>Colocasieae</taxon>
        <taxon>Colocasia</taxon>
    </lineage>
</organism>
<accession>A0A843UAP4</accession>
<dbReference type="Proteomes" id="UP000652761">
    <property type="component" value="Unassembled WGS sequence"/>
</dbReference>